<sequence length="223" mass="24028">MGRHRDNPADQAAKGYPGKRKSKTEKAIAEAERLAGLLVAVRTQTPSENKPGYLQDLRLKAASVMWDDYAPRLDRLHLLSQLDLHLFAMFCIYAAEFVAANEEILTKGYSVMVKTISGDKMPRENPAVARRDYAAKMTIDLSSKFGLSPQDRHRLLAAGAMHFDDDTLFGRAVQRPAAAPAADEDAAEGSAPAVEPIPAPVAEGSAIGSLSAFDSVPPGTKPN</sequence>
<dbReference type="EMBL" id="SPQU01000020">
    <property type="protein sequence ID" value="TFV34566.1"/>
    <property type="molecule type" value="Genomic_DNA"/>
</dbReference>
<evidence type="ECO:0000313" key="3">
    <source>
        <dbReference type="Proteomes" id="UP000298225"/>
    </source>
</evidence>
<dbReference type="InterPro" id="IPR006448">
    <property type="entry name" value="Phage_term_ssu_P27"/>
</dbReference>
<accession>A0A4Y9KVM2</accession>
<dbReference type="OrthoDB" id="7914384at2"/>
<evidence type="ECO:0000256" key="1">
    <source>
        <dbReference type="SAM" id="MobiDB-lite"/>
    </source>
</evidence>
<evidence type="ECO:0000313" key="2">
    <source>
        <dbReference type="EMBL" id="TFV34566.1"/>
    </source>
</evidence>
<organism evidence="2 3">
    <name type="scientific">Bradyrhizobium frederickii</name>
    <dbReference type="NCBI Taxonomy" id="2560054"/>
    <lineage>
        <taxon>Bacteria</taxon>
        <taxon>Pseudomonadati</taxon>
        <taxon>Pseudomonadota</taxon>
        <taxon>Alphaproteobacteria</taxon>
        <taxon>Hyphomicrobiales</taxon>
        <taxon>Nitrobacteraceae</taxon>
        <taxon>Bradyrhizobium</taxon>
    </lineage>
</organism>
<dbReference type="Proteomes" id="UP000298225">
    <property type="component" value="Unassembled WGS sequence"/>
</dbReference>
<protein>
    <submittedName>
        <fullName evidence="2">P27 family phage terminase small subunit</fullName>
    </submittedName>
</protein>
<gene>
    <name evidence="2" type="ORF">E4K66_30840</name>
</gene>
<dbReference type="AlphaFoldDB" id="A0A4Y9KVM2"/>
<dbReference type="RefSeq" id="WP_135171255.1">
    <property type="nucleotide sequence ID" value="NZ_SPQU01000020.1"/>
</dbReference>
<name>A0A4Y9KVM2_9BRAD</name>
<feature type="region of interest" description="Disordered" evidence="1">
    <location>
        <begin position="1"/>
        <end position="25"/>
    </location>
</feature>
<reference evidence="2 3" key="1">
    <citation type="submission" date="2019-03" db="EMBL/GenBank/DDBJ databases">
        <title>Bradyrhizobium strains diversity isolated from Chamaecrista fasciculata.</title>
        <authorList>
            <person name="Urquiaga M.C.O."/>
            <person name="Hungria M."/>
            <person name="Delamuta J.R.M."/>
        </authorList>
    </citation>
    <scope>NUCLEOTIDE SEQUENCE [LARGE SCALE GENOMIC DNA]</scope>
    <source>
        <strain evidence="2 3">CNPSo 3424</strain>
    </source>
</reference>
<proteinExistence type="predicted"/>
<comment type="caution">
    <text evidence="2">The sequence shown here is derived from an EMBL/GenBank/DDBJ whole genome shotgun (WGS) entry which is preliminary data.</text>
</comment>
<keyword evidence="3" id="KW-1185">Reference proteome</keyword>
<feature type="compositionally biased region" description="Low complexity" evidence="1">
    <location>
        <begin position="188"/>
        <end position="200"/>
    </location>
</feature>
<dbReference type="Pfam" id="PF05119">
    <property type="entry name" value="Terminase_4"/>
    <property type="match status" value="1"/>
</dbReference>
<feature type="region of interest" description="Disordered" evidence="1">
    <location>
        <begin position="179"/>
        <end position="200"/>
    </location>
</feature>